<gene>
    <name evidence="1" type="ORF">RDWZM_006038</name>
</gene>
<keyword evidence="2" id="KW-1185">Reference proteome</keyword>
<dbReference type="EMBL" id="JAPWDV010000002">
    <property type="protein sequence ID" value="KAJ6220226.1"/>
    <property type="molecule type" value="Genomic_DNA"/>
</dbReference>
<comment type="caution">
    <text evidence="1">The sequence shown here is derived from an EMBL/GenBank/DDBJ whole genome shotgun (WGS) entry which is preliminary data.</text>
</comment>
<name>A0A9Q0RNZ5_BLOTA</name>
<dbReference type="Proteomes" id="UP001142055">
    <property type="component" value="Chromosome 2"/>
</dbReference>
<proteinExistence type="predicted"/>
<evidence type="ECO:0000313" key="1">
    <source>
        <dbReference type="EMBL" id="KAJ6220226.1"/>
    </source>
</evidence>
<sequence length="585" mass="66242">MDPKTVEAILEDFQSKINLLEESVNNHRRALPALLKPADAVVQAWNQVKTILDDIGKPHNALSRLEEKIDNLTLSMKNDPKENRVPTYSSIVKKPAAYKTIIAKAKNPVQDNLNPTRVKEAVCNKLRDKVSNCASVTINGKGVVFNLLNEKSKNDLVEAIQNDCDLNAVIDTYEPKPKCPTIKVPNIDYSVAESELISTLCSRNPILNDGENNLKLLFTIKKKFYYDAILVISPHLFQKLMNSGDTSICTVWSASSVEETFLIRKCGNCLSFEHTTRDCPCKQEKACRKCGNIFSTSTTNNNEQSDFRKHIARCQHINCVTIGCYPEGDSDCIDDNIRIWNNYDTIIDGKKIVFDKIKRCLSRLASVEYVPSSTRTVEKVISPPIVQTVASTTKSTYSIRNLLFQLRLDQNACFIKQHKELISHLQLNRNETIKKRTIRMDESGKFNCSCATDSYFDDGCFNKSCPMKVNKKGRKDIMENIEMKEFKPELNHEMKSRNRTQSFTSISMEPASTYPKTLFNENNPFITAVSFHNNDSVTIHNTANENNELNETQVSPQISKVEPELAKTVIEKVDSDNSNEIEQLD</sequence>
<accession>A0A9Q0RNZ5</accession>
<protein>
    <submittedName>
        <fullName evidence="1">Uncharacterized protein</fullName>
    </submittedName>
</protein>
<evidence type="ECO:0000313" key="2">
    <source>
        <dbReference type="Proteomes" id="UP001142055"/>
    </source>
</evidence>
<reference evidence="1" key="1">
    <citation type="submission" date="2022-12" db="EMBL/GenBank/DDBJ databases">
        <title>Genome assemblies of Blomia tropicalis.</title>
        <authorList>
            <person name="Cui Y."/>
        </authorList>
    </citation>
    <scope>NUCLEOTIDE SEQUENCE</scope>
    <source>
        <tissue evidence="1">Adult mites</tissue>
    </source>
</reference>
<dbReference type="AlphaFoldDB" id="A0A9Q0RNZ5"/>
<organism evidence="1 2">
    <name type="scientific">Blomia tropicalis</name>
    <name type="common">Mite</name>
    <dbReference type="NCBI Taxonomy" id="40697"/>
    <lineage>
        <taxon>Eukaryota</taxon>
        <taxon>Metazoa</taxon>
        <taxon>Ecdysozoa</taxon>
        <taxon>Arthropoda</taxon>
        <taxon>Chelicerata</taxon>
        <taxon>Arachnida</taxon>
        <taxon>Acari</taxon>
        <taxon>Acariformes</taxon>
        <taxon>Sarcoptiformes</taxon>
        <taxon>Astigmata</taxon>
        <taxon>Glycyphagoidea</taxon>
        <taxon>Echimyopodidae</taxon>
        <taxon>Blomia</taxon>
    </lineage>
</organism>